<dbReference type="SMART" id="SM00346">
    <property type="entry name" value="HTH_ICLR"/>
    <property type="match status" value="1"/>
</dbReference>
<dbReference type="GO" id="GO:0003677">
    <property type="term" value="F:DNA binding"/>
    <property type="evidence" value="ECO:0007669"/>
    <property type="project" value="UniProtKB-KW"/>
</dbReference>
<dbReference type="InterPro" id="IPR029016">
    <property type="entry name" value="GAF-like_dom_sf"/>
</dbReference>
<protein>
    <recommendedName>
        <fullName evidence="8">IclR family transcriptional regulator</fullName>
    </recommendedName>
</protein>
<dbReference type="PROSITE" id="PS51077">
    <property type="entry name" value="HTH_ICLR"/>
    <property type="match status" value="1"/>
</dbReference>
<evidence type="ECO:0000259" key="5">
    <source>
        <dbReference type="PROSITE" id="PS51078"/>
    </source>
</evidence>
<keyword evidence="1" id="KW-0805">Transcription regulation</keyword>
<dbReference type="Pfam" id="PF09339">
    <property type="entry name" value="HTH_IclR"/>
    <property type="match status" value="1"/>
</dbReference>
<keyword evidence="3" id="KW-0804">Transcription</keyword>
<dbReference type="GO" id="GO:0045892">
    <property type="term" value="P:negative regulation of DNA-templated transcription"/>
    <property type="evidence" value="ECO:0007669"/>
    <property type="project" value="TreeGrafter"/>
</dbReference>
<dbReference type="InterPro" id="IPR005471">
    <property type="entry name" value="Tscrpt_reg_IclR_N"/>
</dbReference>
<evidence type="ECO:0000313" key="6">
    <source>
        <dbReference type="EMBL" id="ATC65799.1"/>
    </source>
</evidence>
<evidence type="ECO:0000256" key="2">
    <source>
        <dbReference type="ARBA" id="ARBA00023125"/>
    </source>
</evidence>
<dbReference type="SUPFAM" id="SSF46785">
    <property type="entry name" value="Winged helix' DNA-binding domain"/>
    <property type="match status" value="1"/>
</dbReference>
<feature type="domain" description="IclR-ED" evidence="5">
    <location>
        <begin position="65"/>
        <end position="250"/>
    </location>
</feature>
<gene>
    <name evidence="6" type="ORF">CMV30_18620</name>
</gene>
<keyword evidence="7" id="KW-1185">Reference proteome</keyword>
<evidence type="ECO:0000259" key="4">
    <source>
        <dbReference type="PROSITE" id="PS51077"/>
    </source>
</evidence>
<dbReference type="AlphaFoldDB" id="A0A290QAV4"/>
<dbReference type="SUPFAM" id="SSF55781">
    <property type="entry name" value="GAF domain-like"/>
    <property type="match status" value="1"/>
</dbReference>
<dbReference type="InterPro" id="IPR050707">
    <property type="entry name" value="HTH_MetabolicPath_Reg"/>
</dbReference>
<dbReference type="InterPro" id="IPR014757">
    <property type="entry name" value="Tscrpt_reg_IclR_C"/>
</dbReference>
<proteinExistence type="predicted"/>
<dbReference type="GO" id="GO:0003700">
    <property type="term" value="F:DNA-binding transcription factor activity"/>
    <property type="evidence" value="ECO:0007669"/>
    <property type="project" value="TreeGrafter"/>
</dbReference>
<dbReference type="Pfam" id="PF01614">
    <property type="entry name" value="IclR_C"/>
    <property type="match status" value="1"/>
</dbReference>
<dbReference type="InterPro" id="IPR036390">
    <property type="entry name" value="WH_DNA-bd_sf"/>
</dbReference>
<dbReference type="PANTHER" id="PTHR30136:SF24">
    <property type="entry name" value="HTH-TYPE TRANSCRIPTIONAL REPRESSOR ALLR"/>
    <property type="match status" value="1"/>
</dbReference>
<organism evidence="6 7">
    <name type="scientific">Nibricoccus aquaticus</name>
    <dbReference type="NCBI Taxonomy" id="2576891"/>
    <lineage>
        <taxon>Bacteria</taxon>
        <taxon>Pseudomonadati</taxon>
        <taxon>Verrucomicrobiota</taxon>
        <taxon>Opitutia</taxon>
        <taxon>Opitutales</taxon>
        <taxon>Opitutaceae</taxon>
        <taxon>Nibricoccus</taxon>
    </lineage>
</organism>
<dbReference type="Gene3D" id="1.10.10.10">
    <property type="entry name" value="Winged helix-like DNA-binding domain superfamily/Winged helix DNA-binding domain"/>
    <property type="match status" value="1"/>
</dbReference>
<dbReference type="RefSeq" id="WP_096057428.1">
    <property type="nucleotide sequence ID" value="NZ_CP023344.1"/>
</dbReference>
<dbReference type="InterPro" id="IPR036388">
    <property type="entry name" value="WH-like_DNA-bd_sf"/>
</dbReference>
<dbReference type="PROSITE" id="PS51078">
    <property type="entry name" value="ICLR_ED"/>
    <property type="match status" value="1"/>
</dbReference>
<evidence type="ECO:0000256" key="3">
    <source>
        <dbReference type="ARBA" id="ARBA00023163"/>
    </source>
</evidence>
<evidence type="ECO:0000256" key="1">
    <source>
        <dbReference type="ARBA" id="ARBA00023015"/>
    </source>
</evidence>
<name>A0A290QAV4_9BACT</name>
<sequence length="252" mass="28038">MAIAVIDKAFSILEVLARTGRPLSLAELAEETRQPKPSAFRILRSLRDLGYVDQTEERGNYRLSERLKSLHEYGRDEALREKALPVMQKIHGIFDETVNLGALEGVYIRYAHVVETTQALRSIVKPGARDAFHTTALGRAVAAYLPEVQQTRLVDKACAMEPASRRKAIRARLETELEATRKRGCAIEEEETVPGVMCVAIPLLELGEPLAAISVSVPIHRFPPARRLELQQTLLECRRTALNPRKVAAGNA</sequence>
<keyword evidence="2" id="KW-0238">DNA-binding</keyword>
<dbReference type="FunFam" id="1.10.10.10:FF:000056">
    <property type="entry name" value="IclR family transcriptional regulator"/>
    <property type="match status" value="1"/>
</dbReference>
<feature type="domain" description="HTH iclR-type" evidence="4">
    <location>
        <begin position="3"/>
        <end position="65"/>
    </location>
</feature>
<dbReference type="KEGG" id="vbh:CMV30_18620"/>
<evidence type="ECO:0000313" key="7">
    <source>
        <dbReference type="Proteomes" id="UP000217265"/>
    </source>
</evidence>
<dbReference type="Proteomes" id="UP000217265">
    <property type="component" value="Chromosome"/>
</dbReference>
<dbReference type="PANTHER" id="PTHR30136">
    <property type="entry name" value="HELIX-TURN-HELIX TRANSCRIPTIONAL REGULATOR, ICLR FAMILY"/>
    <property type="match status" value="1"/>
</dbReference>
<evidence type="ECO:0008006" key="8">
    <source>
        <dbReference type="Google" id="ProtNLM"/>
    </source>
</evidence>
<reference evidence="6 7" key="1">
    <citation type="submission" date="2017-09" db="EMBL/GenBank/DDBJ databases">
        <title>Complete genome sequence of Verrucomicrobial strain HZ-65, isolated from freshwater.</title>
        <authorList>
            <person name="Choi A."/>
        </authorList>
    </citation>
    <scope>NUCLEOTIDE SEQUENCE [LARGE SCALE GENOMIC DNA]</scope>
    <source>
        <strain evidence="6 7">HZ-65</strain>
    </source>
</reference>
<dbReference type="OrthoDB" id="9778379at2"/>
<accession>A0A290QAV4</accession>
<dbReference type="EMBL" id="CP023344">
    <property type="protein sequence ID" value="ATC65799.1"/>
    <property type="molecule type" value="Genomic_DNA"/>
</dbReference>
<dbReference type="Gene3D" id="3.30.450.40">
    <property type="match status" value="1"/>
</dbReference>